<dbReference type="Pfam" id="PF01865">
    <property type="entry name" value="PhoU_div"/>
    <property type="match status" value="1"/>
</dbReference>
<dbReference type="InterPro" id="IPR052912">
    <property type="entry name" value="UPF0111_domain"/>
</dbReference>
<feature type="coiled-coil region" evidence="2">
    <location>
        <begin position="46"/>
        <end position="73"/>
    </location>
</feature>
<gene>
    <name evidence="3" type="ORF">E4T88_15670</name>
</gene>
<dbReference type="RefSeq" id="WP_135107091.1">
    <property type="nucleotide sequence ID" value="NZ_JADGKW010000006.1"/>
</dbReference>
<evidence type="ECO:0000313" key="4">
    <source>
        <dbReference type="Proteomes" id="UP000298285"/>
    </source>
</evidence>
<reference evidence="3 4" key="1">
    <citation type="submission" date="2019-03" db="EMBL/GenBank/DDBJ databases">
        <title>Diversity of the mouse oral microbiome.</title>
        <authorList>
            <person name="Joseph S."/>
            <person name="Aduse-Opoku J."/>
            <person name="Curtis M."/>
            <person name="Wade W."/>
            <person name="Hashim A."/>
        </authorList>
    </citation>
    <scope>NUCLEOTIDE SEQUENCE [LARGE SCALE GENOMIC DNA]</scope>
    <source>
        <strain evidence="3 4">P11</strain>
    </source>
</reference>
<accession>A0A4Y9IJ58</accession>
<organism evidence="3 4">
    <name type="scientific">Dysgonomonas mossii</name>
    <dbReference type="NCBI Taxonomy" id="163665"/>
    <lineage>
        <taxon>Bacteria</taxon>
        <taxon>Pseudomonadati</taxon>
        <taxon>Bacteroidota</taxon>
        <taxon>Bacteroidia</taxon>
        <taxon>Bacteroidales</taxon>
        <taxon>Dysgonomonadaceae</taxon>
        <taxon>Dysgonomonas</taxon>
    </lineage>
</organism>
<dbReference type="AlphaFoldDB" id="A0A4Y9IJ58"/>
<dbReference type="PANTHER" id="PTHR37298:SF1">
    <property type="entry name" value="UPF0111 PROTEIN YKAA"/>
    <property type="match status" value="1"/>
</dbReference>
<name>A0A4Y9IJ58_9BACT</name>
<comment type="similarity">
    <text evidence="1">Belongs to the UPF0111 family.</text>
</comment>
<proteinExistence type="inferred from homology"/>
<dbReference type="Proteomes" id="UP000298285">
    <property type="component" value="Unassembled WGS sequence"/>
</dbReference>
<evidence type="ECO:0000256" key="1">
    <source>
        <dbReference type="ARBA" id="ARBA00008591"/>
    </source>
</evidence>
<keyword evidence="2" id="KW-0175">Coiled coil</keyword>
<sequence length="215" mass="24804">MKNNLFDRFKPKENKFFPLLSGMAEVIVTASDLIIECVQVTNHNEAVEYYKKIKDQERKADTIQNQIFEELNQTFITPFDREDINHLSSTMDDVIDLINSCAKRIMLYSPKVMPESAVRLAMFVRESSGFLIQAIGELDVLKKSTSRIKEYCEQLGVIEKKADDVYEHFLIDLFENEKDAIEVIKLKDILHELERATDAAESVGKIIKTMIVKYS</sequence>
<dbReference type="OrthoDB" id="9797568at2"/>
<evidence type="ECO:0000256" key="2">
    <source>
        <dbReference type="SAM" id="Coils"/>
    </source>
</evidence>
<dbReference type="InterPro" id="IPR018445">
    <property type="entry name" value="Put_Phosphate_transp_reg"/>
</dbReference>
<dbReference type="Gene3D" id="1.20.58.220">
    <property type="entry name" value="Phosphate transport system protein phou homolog 2, domain 2"/>
    <property type="match status" value="1"/>
</dbReference>
<dbReference type="SUPFAM" id="SSF109755">
    <property type="entry name" value="PhoU-like"/>
    <property type="match status" value="1"/>
</dbReference>
<dbReference type="EMBL" id="SPPK01000006">
    <property type="protein sequence ID" value="TFU87152.1"/>
    <property type="molecule type" value="Genomic_DNA"/>
</dbReference>
<evidence type="ECO:0000313" key="3">
    <source>
        <dbReference type="EMBL" id="TFU87152.1"/>
    </source>
</evidence>
<dbReference type="PANTHER" id="PTHR37298">
    <property type="entry name" value="UPF0111 PROTEIN YKAA"/>
    <property type="match status" value="1"/>
</dbReference>
<comment type="caution">
    <text evidence="3">The sequence shown here is derived from an EMBL/GenBank/DDBJ whole genome shotgun (WGS) entry which is preliminary data.</text>
</comment>
<dbReference type="InterPro" id="IPR038078">
    <property type="entry name" value="PhoU-like_sf"/>
</dbReference>
<protein>
    <submittedName>
        <fullName evidence="3">DUF47 domain-containing protein</fullName>
    </submittedName>
</protein>